<feature type="compositionally biased region" description="Basic and acidic residues" evidence="2">
    <location>
        <begin position="220"/>
        <end position="233"/>
    </location>
</feature>
<dbReference type="Gene3D" id="1.10.10.10">
    <property type="entry name" value="Winged helix-like DNA-binding domain superfamily/Winged helix DNA-binding domain"/>
    <property type="match status" value="1"/>
</dbReference>
<dbReference type="RefSeq" id="WP_188432596.1">
    <property type="nucleotide sequence ID" value="NZ_BMEX01000007.1"/>
</dbReference>
<accession>A0ABQ1GRF9</accession>
<evidence type="ECO:0000256" key="2">
    <source>
        <dbReference type="SAM" id="MobiDB-lite"/>
    </source>
</evidence>
<evidence type="ECO:0000313" key="5">
    <source>
        <dbReference type="Proteomes" id="UP000617979"/>
    </source>
</evidence>
<dbReference type="Proteomes" id="UP000617979">
    <property type="component" value="Unassembled WGS sequence"/>
</dbReference>
<dbReference type="InterPro" id="IPR011991">
    <property type="entry name" value="ArsR-like_HTH"/>
</dbReference>
<evidence type="ECO:0000313" key="4">
    <source>
        <dbReference type="EMBL" id="GGA48581.1"/>
    </source>
</evidence>
<dbReference type="EMBL" id="BMEX01000007">
    <property type="protein sequence ID" value="GGA48581.1"/>
    <property type="molecule type" value="Genomic_DNA"/>
</dbReference>
<dbReference type="SMART" id="SM00418">
    <property type="entry name" value="HTH_ARSR"/>
    <property type="match status" value="1"/>
</dbReference>
<comment type="caution">
    <text evidence="4">The sequence shown here is derived from an EMBL/GenBank/DDBJ whole genome shotgun (WGS) entry which is preliminary data.</text>
</comment>
<gene>
    <name evidence="4" type="ORF">GCM10007416_22160</name>
</gene>
<dbReference type="InterPro" id="IPR036388">
    <property type="entry name" value="WH-like_DNA-bd_sf"/>
</dbReference>
<dbReference type="SUPFAM" id="SSF46785">
    <property type="entry name" value="Winged helix' DNA-binding domain"/>
    <property type="match status" value="1"/>
</dbReference>
<feature type="region of interest" description="Disordered" evidence="2">
    <location>
        <begin position="211"/>
        <end position="233"/>
    </location>
</feature>
<sequence>MTKWRKIDNIELMKLVSDPRRHRILHLCTDEPRTVKQLAEALGEQPSRLYYHVNKLVEFQMLEVVETRQVGNLTERFYRAVNLSDVFYRTDPKVLAENPHLAIAAIRQKVDPGLGMFAKMPRILQEREQAGQEIEKFPYHLTIDSNTEYITAKEWMESLRRIHEAWGQAREGITQWPDPDFPYPFEEENEKGTYQYVLISYRIEDAQRLGLIPPYGDEEETRKQQETDEDKSP</sequence>
<dbReference type="CDD" id="cd00090">
    <property type="entry name" value="HTH_ARSR"/>
    <property type="match status" value="1"/>
</dbReference>
<dbReference type="InterPro" id="IPR036390">
    <property type="entry name" value="WH_DNA-bd_sf"/>
</dbReference>
<keyword evidence="5" id="KW-1185">Reference proteome</keyword>
<name>A0ABQ1GRF9_9BACL</name>
<evidence type="ECO:0000256" key="1">
    <source>
        <dbReference type="ARBA" id="ARBA00023125"/>
    </source>
</evidence>
<dbReference type="InterPro" id="IPR001845">
    <property type="entry name" value="HTH_ArsR_DNA-bd_dom"/>
</dbReference>
<organism evidence="4 5">
    <name type="scientific">Kroppenstedtia guangzhouensis</name>
    <dbReference type="NCBI Taxonomy" id="1274356"/>
    <lineage>
        <taxon>Bacteria</taxon>
        <taxon>Bacillati</taxon>
        <taxon>Bacillota</taxon>
        <taxon>Bacilli</taxon>
        <taxon>Bacillales</taxon>
        <taxon>Thermoactinomycetaceae</taxon>
        <taxon>Kroppenstedtia</taxon>
    </lineage>
</organism>
<protein>
    <recommendedName>
        <fullName evidence="3">HTH arsR-type domain-containing protein</fullName>
    </recommendedName>
</protein>
<dbReference type="Pfam" id="PF12840">
    <property type="entry name" value="HTH_20"/>
    <property type="match status" value="1"/>
</dbReference>
<evidence type="ECO:0000259" key="3">
    <source>
        <dbReference type="SMART" id="SM00418"/>
    </source>
</evidence>
<proteinExistence type="predicted"/>
<reference evidence="5" key="1">
    <citation type="journal article" date="2019" name="Int. J. Syst. Evol. Microbiol.">
        <title>The Global Catalogue of Microorganisms (GCM) 10K type strain sequencing project: providing services to taxonomists for standard genome sequencing and annotation.</title>
        <authorList>
            <consortium name="The Broad Institute Genomics Platform"/>
            <consortium name="The Broad Institute Genome Sequencing Center for Infectious Disease"/>
            <person name="Wu L."/>
            <person name="Ma J."/>
        </authorList>
    </citation>
    <scope>NUCLEOTIDE SEQUENCE [LARGE SCALE GENOMIC DNA]</scope>
    <source>
        <strain evidence="5">CGMCC 1.12404</strain>
    </source>
</reference>
<feature type="domain" description="HTH arsR-type" evidence="3">
    <location>
        <begin position="11"/>
        <end position="88"/>
    </location>
</feature>
<keyword evidence="1" id="KW-0238">DNA-binding</keyword>